<proteinExistence type="predicted"/>
<dbReference type="AlphaFoldDB" id="A0A4C1VCI1"/>
<organism evidence="1 2">
    <name type="scientific">Eumeta variegata</name>
    <name type="common">Bagworm moth</name>
    <name type="synonym">Eumeta japonica</name>
    <dbReference type="NCBI Taxonomy" id="151549"/>
    <lineage>
        <taxon>Eukaryota</taxon>
        <taxon>Metazoa</taxon>
        <taxon>Ecdysozoa</taxon>
        <taxon>Arthropoda</taxon>
        <taxon>Hexapoda</taxon>
        <taxon>Insecta</taxon>
        <taxon>Pterygota</taxon>
        <taxon>Neoptera</taxon>
        <taxon>Endopterygota</taxon>
        <taxon>Lepidoptera</taxon>
        <taxon>Glossata</taxon>
        <taxon>Ditrysia</taxon>
        <taxon>Tineoidea</taxon>
        <taxon>Psychidae</taxon>
        <taxon>Oiketicinae</taxon>
        <taxon>Eumeta</taxon>
    </lineage>
</organism>
<sequence length="126" mass="13491">MRIFDNITFCHPAWINVTIKSHIEYCPKSSPRHLSFLLEEVNEILHLGEDDDEGVHSRRGGGDGNLVSQLFISRTGIGIGGGGPGAAERPFVLRMCPAYVTSGTCAPSPPPPPPLPLSTRSLCAAI</sequence>
<evidence type="ECO:0000313" key="1">
    <source>
        <dbReference type="EMBL" id="GBP35977.1"/>
    </source>
</evidence>
<dbReference type="Proteomes" id="UP000299102">
    <property type="component" value="Unassembled WGS sequence"/>
</dbReference>
<evidence type="ECO:0000313" key="2">
    <source>
        <dbReference type="Proteomes" id="UP000299102"/>
    </source>
</evidence>
<keyword evidence="2" id="KW-1185">Reference proteome</keyword>
<reference evidence="1 2" key="1">
    <citation type="journal article" date="2019" name="Commun. Biol.">
        <title>The bagworm genome reveals a unique fibroin gene that provides high tensile strength.</title>
        <authorList>
            <person name="Kono N."/>
            <person name="Nakamura H."/>
            <person name="Ohtoshi R."/>
            <person name="Tomita M."/>
            <person name="Numata K."/>
            <person name="Arakawa K."/>
        </authorList>
    </citation>
    <scope>NUCLEOTIDE SEQUENCE [LARGE SCALE GENOMIC DNA]</scope>
</reference>
<protein>
    <submittedName>
        <fullName evidence="1">Uncharacterized protein</fullName>
    </submittedName>
</protein>
<dbReference type="EMBL" id="BGZK01000312">
    <property type="protein sequence ID" value="GBP35977.1"/>
    <property type="molecule type" value="Genomic_DNA"/>
</dbReference>
<comment type="caution">
    <text evidence="1">The sequence shown here is derived from an EMBL/GenBank/DDBJ whole genome shotgun (WGS) entry which is preliminary data.</text>
</comment>
<gene>
    <name evidence="1" type="ORF">EVAR_91528_1</name>
</gene>
<accession>A0A4C1VCI1</accession>
<name>A0A4C1VCI1_EUMVA</name>